<keyword evidence="13" id="KW-1185">Reference proteome</keyword>
<proteinExistence type="inferred from homology"/>
<evidence type="ECO:0000313" key="12">
    <source>
        <dbReference type="EMBL" id="KAI7726152.1"/>
    </source>
</evidence>
<dbReference type="PANTHER" id="PTHR10585">
    <property type="entry name" value="ER LUMEN PROTEIN RETAINING RECEPTOR"/>
    <property type="match status" value="1"/>
</dbReference>
<dbReference type="AlphaFoldDB" id="A0AAD5BMK3"/>
<evidence type="ECO:0008006" key="14">
    <source>
        <dbReference type="Google" id="ProtNLM"/>
    </source>
</evidence>
<evidence type="ECO:0000256" key="6">
    <source>
        <dbReference type="ARBA" id="ARBA00022892"/>
    </source>
</evidence>
<dbReference type="Proteomes" id="UP001206925">
    <property type="component" value="Unassembled WGS sequence"/>
</dbReference>
<dbReference type="GO" id="GO:0006621">
    <property type="term" value="P:protein retention in ER lumen"/>
    <property type="evidence" value="ECO:0007669"/>
    <property type="project" value="InterPro"/>
</dbReference>
<dbReference type="GO" id="GO:0046923">
    <property type="term" value="F:ER retention sequence binding"/>
    <property type="evidence" value="ECO:0007669"/>
    <property type="project" value="InterPro"/>
</dbReference>
<comment type="similarity">
    <text evidence="2">Belongs to the ERD2 family.</text>
</comment>
<evidence type="ECO:0000256" key="10">
    <source>
        <dbReference type="ARBA" id="ARBA00023170"/>
    </source>
</evidence>
<name>A0AAD5BMK3_AMBAR</name>
<evidence type="ECO:0000256" key="2">
    <source>
        <dbReference type="ARBA" id="ARBA00010120"/>
    </source>
</evidence>
<sequence>SSVLSSLIALRFLARDTTQFFVASEFVHAAGIILLIYKLTKQKTCSGLSLKTQELTAIFLAVRLCCSLCMENDIHTFLDFAALASTLWVVYMIRYKLQATYNEDLDNIPKYYLVYESAGAYLYLLGTGYYLWLPAVLLAEVVQTFILADFCYYYVKSVVNGHLLVSLPPV</sequence>
<dbReference type="GO" id="GO:0015031">
    <property type="term" value="P:protein transport"/>
    <property type="evidence" value="ECO:0007669"/>
    <property type="project" value="UniProtKB-KW"/>
</dbReference>
<keyword evidence="4 11" id="KW-0812">Transmembrane</keyword>
<evidence type="ECO:0000256" key="3">
    <source>
        <dbReference type="ARBA" id="ARBA00022448"/>
    </source>
</evidence>
<accession>A0AAD5BMK3</accession>
<evidence type="ECO:0000256" key="9">
    <source>
        <dbReference type="ARBA" id="ARBA00023136"/>
    </source>
</evidence>
<evidence type="ECO:0000256" key="8">
    <source>
        <dbReference type="ARBA" id="ARBA00022989"/>
    </source>
</evidence>
<dbReference type="Pfam" id="PF00810">
    <property type="entry name" value="ER_lumen_recept"/>
    <property type="match status" value="1"/>
</dbReference>
<comment type="subcellular location">
    <subcellularLocation>
        <location evidence="1">Endoplasmic reticulum membrane</location>
        <topology evidence="1">Multi-pass membrane protein</topology>
    </subcellularLocation>
</comment>
<evidence type="ECO:0000256" key="4">
    <source>
        <dbReference type="ARBA" id="ARBA00022692"/>
    </source>
</evidence>
<keyword evidence="5" id="KW-0256">Endoplasmic reticulum</keyword>
<evidence type="ECO:0000256" key="7">
    <source>
        <dbReference type="ARBA" id="ARBA00022927"/>
    </source>
</evidence>
<feature type="transmembrane region" description="Helical" evidence="11">
    <location>
        <begin position="113"/>
        <end position="131"/>
    </location>
</feature>
<dbReference type="GO" id="GO:0005789">
    <property type="term" value="C:endoplasmic reticulum membrane"/>
    <property type="evidence" value="ECO:0007669"/>
    <property type="project" value="UniProtKB-SubCell"/>
</dbReference>
<gene>
    <name evidence="12" type="ORF">M8C21_008636</name>
</gene>
<evidence type="ECO:0000256" key="11">
    <source>
        <dbReference type="SAM" id="Phobius"/>
    </source>
</evidence>
<evidence type="ECO:0000256" key="1">
    <source>
        <dbReference type="ARBA" id="ARBA00004477"/>
    </source>
</evidence>
<feature type="non-terminal residue" evidence="12">
    <location>
        <position position="170"/>
    </location>
</feature>
<reference evidence="12" key="1">
    <citation type="submission" date="2022-06" db="EMBL/GenBank/DDBJ databases">
        <title>Uncovering the hologenomic basis of an extraordinary plant invasion.</title>
        <authorList>
            <person name="Bieker V.C."/>
            <person name="Martin M.D."/>
            <person name="Gilbert T."/>
            <person name="Hodgins K."/>
            <person name="Battlay P."/>
            <person name="Petersen B."/>
            <person name="Wilson J."/>
        </authorList>
    </citation>
    <scope>NUCLEOTIDE SEQUENCE</scope>
    <source>
        <strain evidence="12">AA19_3_7</strain>
        <tissue evidence="12">Leaf</tissue>
    </source>
</reference>
<keyword evidence="8 11" id="KW-1133">Transmembrane helix</keyword>
<evidence type="ECO:0000256" key="5">
    <source>
        <dbReference type="ARBA" id="ARBA00022824"/>
    </source>
</evidence>
<evidence type="ECO:0000313" key="13">
    <source>
        <dbReference type="Proteomes" id="UP001206925"/>
    </source>
</evidence>
<dbReference type="GO" id="GO:0016192">
    <property type="term" value="P:vesicle-mediated transport"/>
    <property type="evidence" value="ECO:0007669"/>
    <property type="project" value="UniProtKB-KW"/>
</dbReference>
<protein>
    <recommendedName>
        <fullName evidence="14">ER lumen protein-retaining receptor</fullName>
    </recommendedName>
</protein>
<keyword evidence="7" id="KW-0653">Protein transport</keyword>
<keyword evidence="3" id="KW-0813">Transport</keyword>
<comment type="caution">
    <text evidence="12">The sequence shown here is derived from an EMBL/GenBank/DDBJ whole genome shotgun (WGS) entry which is preliminary data.</text>
</comment>
<feature type="transmembrane region" description="Helical" evidence="11">
    <location>
        <begin position="20"/>
        <end position="40"/>
    </location>
</feature>
<dbReference type="EMBL" id="JAMZMK010011742">
    <property type="protein sequence ID" value="KAI7726152.1"/>
    <property type="molecule type" value="Genomic_DNA"/>
</dbReference>
<keyword evidence="9 11" id="KW-0472">Membrane</keyword>
<organism evidence="12 13">
    <name type="scientific">Ambrosia artemisiifolia</name>
    <name type="common">Common ragweed</name>
    <dbReference type="NCBI Taxonomy" id="4212"/>
    <lineage>
        <taxon>Eukaryota</taxon>
        <taxon>Viridiplantae</taxon>
        <taxon>Streptophyta</taxon>
        <taxon>Embryophyta</taxon>
        <taxon>Tracheophyta</taxon>
        <taxon>Spermatophyta</taxon>
        <taxon>Magnoliopsida</taxon>
        <taxon>eudicotyledons</taxon>
        <taxon>Gunneridae</taxon>
        <taxon>Pentapetalae</taxon>
        <taxon>asterids</taxon>
        <taxon>campanulids</taxon>
        <taxon>Asterales</taxon>
        <taxon>Asteraceae</taxon>
        <taxon>Asteroideae</taxon>
        <taxon>Heliantheae alliance</taxon>
        <taxon>Heliantheae</taxon>
        <taxon>Ambrosia</taxon>
    </lineage>
</organism>
<keyword evidence="6" id="KW-0931">ER-Golgi transport</keyword>
<keyword evidence="10" id="KW-0675">Receptor</keyword>
<dbReference type="InterPro" id="IPR000133">
    <property type="entry name" value="ER_ret_rcpt"/>
</dbReference>